<dbReference type="InterPro" id="IPR011990">
    <property type="entry name" value="TPR-like_helical_dom_sf"/>
</dbReference>
<dbReference type="SMART" id="SM00421">
    <property type="entry name" value="HTH_LUXR"/>
    <property type="match status" value="1"/>
</dbReference>
<dbReference type="InterPro" id="IPR016032">
    <property type="entry name" value="Sig_transdc_resp-reg_C-effctor"/>
</dbReference>
<protein>
    <recommendedName>
        <fullName evidence="4">HTH luxR-type domain-containing protein</fullName>
    </recommendedName>
</protein>
<dbReference type="Proteomes" id="UP000597444">
    <property type="component" value="Unassembled WGS sequence"/>
</dbReference>
<dbReference type="PANTHER" id="PTHR44688">
    <property type="entry name" value="DNA-BINDING TRANSCRIPTIONAL ACTIVATOR DEVR_DOSR"/>
    <property type="match status" value="1"/>
</dbReference>
<dbReference type="Pfam" id="PF00196">
    <property type="entry name" value="GerE"/>
    <property type="match status" value="1"/>
</dbReference>
<gene>
    <name evidence="5" type="ORF">KSF_073620</name>
</gene>
<name>A0A8J3N3N6_9CHLR</name>
<dbReference type="InterPro" id="IPR036388">
    <property type="entry name" value="WH-like_DNA-bd_sf"/>
</dbReference>
<keyword evidence="2" id="KW-0238">DNA-binding</keyword>
<keyword evidence="3" id="KW-0804">Transcription</keyword>
<dbReference type="CDD" id="cd06170">
    <property type="entry name" value="LuxR_C_like"/>
    <property type="match status" value="1"/>
</dbReference>
<dbReference type="PROSITE" id="PS50043">
    <property type="entry name" value="HTH_LUXR_2"/>
    <property type="match status" value="1"/>
</dbReference>
<dbReference type="InterPro" id="IPR027417">
    <property type="entry name" value="P-loop_NTPase"/>
</dbReference>
<dbReference type="AlphaFoldDB" id="A0A8J3N3N6"/>
<dbReference type="SUPFAM" id="SSF48452">
    <property type="entry name" value="TPR-like"/>
    <property type="match status" value="1"/>
</dbReference>
<dbReference type="InterPro" id="IPR041617">
    <property type="entry name" value="TPR_MalT"/>
</dbReference>
<dbReference type="Pfam" id="PF25873">
    <property type="entry name" value="WHD_MalT"/>
    <property type="match status" value="1"/>
</dbReference>
<organism evidence="5 6">
    <name type="scientific">Reticulibacter mediterranei</name>
    <dbReference type="NCBI Taxonomy" id="2778369"/>
    <lineage>
        <taxon>Bacteria</taxon>
        <taxon>Bacillati</taxon>
        <taxon>Chloroflexota</taxon>
        <taxon>Ktedonobacteria</taxon>
        <taxon>Ktedonobacterales</taxon>
        <taxon>Reticulibacteraceae</taxon>
        <taxon>Reticulibacter</taxon>
    </lineage>
</organism>
<evidence type="ECO:0000256" key="1">
    <source>
        <dbReference type="ARBA" id="ARBA00023015"/>
    </source>
</evidence>
<proteinExistence type="predicted"/>
<comment type="caution">
    <text evidence="5">The sequence shown here is derived from an EMBL/GenBank/DDBJ whole genome shotgun (WGS) entry which is preliminary data.</text>
</comment>
<evidence type="ECO:0000259" key="4">
    <source>
        <dbReference type="PROSITE" id="PS50043"/>
    </source>
</evidence>
<dbReference type="PANTHER" id="PTHR44688:SF16">
    <property type="entry name" value="DNA-BINDING TRANSCRIPTIONAL ACTIVATOR DEVR_DOSR"/>
    <property type="match status" value="1"/>
</dbReference>
<dbReference type="EMBL" id="BNJK01000001">
    <property type="protein sequence ID" value="GHO97314.1"/>
    <property type="molecule type" value="Genomic_DNA"/>
</dbReference>
<dbReference type="GO" id="GO:0006355">
    <property type="term" value="P:regulation of DNA-templated transcription"/>
    <property type="evidence" value="ECO:0007669"/>
    <property type="project" value="InterPro"/>
</dbReference>
<dbReference type="RefSeq" id="WP_220207879.1">
    <property type="nucleotide sequence ID" value="NZ_BNJK01000001.1"/>
</dbReference>
<keyword evidence="1" id="KW-0805">Transcription regulation</keyword>
<dbReference type="SUPFAM" id="SSF46894">
    <property type="entry name" value="C-terminal effector domain of the bipartite response regulators"/>
    <property type="match status" value="1"/>
</dbReference>
<evidence type="ECO:0000256" key="3">
    <source>
        <dbReference type="ARBA" id="ARBA00023163"/>
    </source>
</evidence>
<dbReference type="Gene3D" id="1.10.10.10">
    <property type="entry name" value="Winged helix-like DNA-binding domain superfamily/Winged helix DNA-binding domain"/>
    <property type="match status" value="1"/>
</dbReference>
<reference evidence="5" key="1">
    <citation type="submission" date="2020-10" db="EMBL/GenBank/DDBJ databases">
        <title>Taxonomic study of unclassified bacteria belonging to the class Ktedonobacteria.</title>
        <authorList>
            <person name="Yabe S."/>
            <person name="Wang C.M."/>
            <person name="Zheng Y."/>
            <person name="Sakai Y."/>
            <person name="Cavaletti L."/>
            <person name="Monciardini P."/>
            <person name="Donadio S."/>
        </authorList>
    </citation>
    <scope>NUCLEOTIDE SEQUENCE</scope>
    <source>
        <strain evidence="5">ID150040</strain>
    </source>
</reference>
<dbReference type="PROSITE" id="PS00622">
    <property type="entry name" value="HTH_LUXR_1"/>
    <property type="match status" value="1"/>
</dbReference>
<dbReference type="Gene3D" id="3.40.50.300">
    <property type="entry name" value="P-loop containing nucleotide triphosphate hydrolases"/>
    <property type="match status" value="1"/>
</dbReference>
<evidence type="ECO:0000313" key="6">
    <source>
        <dbReference type="Proteomes" id="UP000597444"/>
    </source>
</evidence>
<feature type="domain" description="HTH luxR-type" evidence="4">
    <location>
        <begin position="976"/>
        <end position="1041"/>
    </location>
</feature>
<evidence type="ECO:0000256" key="2">
    <source>
        <dbReference type="ARBA" id="ARBA00023125"/>
    </source>
</evidence>
<dbReference type="Pfam" id="PF17874">
    <property type="entry name" value="TPR_MalT"/>
    <property type="match status" value="1"/>
</dbReference>
<dbReference type="GO" id="GO:0003677">
    <property type="term" value="F:DNA binding"/>
    <property type="evidence" value="ECO:0007669"/>
    <property type="project" value="UniProtKB-KW"/>
</dbReference>
<accession>A0A8J3N3N6</accession>
<sequence length="1043" mass="117909">MARSTPMVRDGRLLFYAEEQAASASIAIGSEQWFAWLGEETSTIFSFHVLDGAYTARKERAGSRRGGWYWKAYRTYQGKLYRAYLGKSEDLTLTQLNEVALTLAKRVHGKRQEGAEVAAISLKQPQRDMPLLATKLHSPRLPSVLVPRERLLALLDNGQRHKLTLLHAPAGFGKTTLAAQWIAHRQVSTAWLSLDSGDNDPVRFWAAVIAACQRLHPSVGQEALELLAQESFMASPLEMALTSLLNDLAQFVREETLILEDYHCIEQQRIHETLAFFIERLPTDLHVVLLTRSIPPLPLARWHVRGDVLEVHSAQLRFSAEETSSFCQQMIPQPLAEEAIRSLHAHLEGWAAGLRLLALSLQSQMAPQAIEEILTRLHAGFASDRIHQPIQEFFLSEILALQPEPLQLFLLQTGMLDRVTASLCDAVTGRQDSAEWLALVGRSGFFLEALSNEGEWYRYHALFAEAMRTEAKRRLGEKSLRDLAMRAARWYEEHEMLVEAIEVFLAAQEFEHVADLIKRLHGRAYFSEHHTIRRWLEQFPRPLLRLHPDLCFRYAQARLFPEVMNSTALQLAQVEDLLQMAEEGWRRQGNLTSIGMLYGLRASYLLLQGHVAQAVTYAQQSLQLLPLTAEQPGDHMYVRHDWRCICLCGLAMDAMQAGAFDRAHQNLREARALAMNSKDNVFRPIINRMLGEVCLEAGQLHQASEYYQQVLVEAYKTESGEEVVLPLALYGQARLAYEWNQLEQAAQLMSKAASYAFEGYFPHWEEELHVGGELLRLLLLHARGEADLVQSRFTALLARMRASTYLNILQLLPDVLAWQGRLQIRDGDLAAAKRTLDKLAHPEQELSPLQQQTRTLLQARLLLAQGEAEAALSLLEQLLPIAQEGQHFIRVLEIQLLIALACTVCRKGQQARQDVIQVLLQARTEGFLRLFLDEGEPVAVLLRSLLPALTEKPLRMYIQRILHAFSSNTISQWRGEGPLIEPLSMQEQRVLALLVAGRSNPEIAEALVVSVNTVKGHVKNLYRKLGVANRVQAGEVARHAKLV</sequence>
<evidence type="ECO:0000313" key="5">
    <source>
        <dbReference type="EMBL" id="GHO97314.1"/>
    </source>
</evidence>
<dbReference type="Gene3D" id="1.25.40.10">
    <property type="entry name" value="Tetratricopeptide repeat domain"/>
    <property type="match status" value="1"/>
</dbReference>
<dbReference type="SUPFAM" id="SSF52540">
    <property type="entry name" value="P-loop containing nucleoside triphosphate hydrolases"/>
    <property type="match status" value="1"/>
</dbReference>
<keyword evidence="6" id="KW-1185">Reference proteome</keyword>
<dbReference type="InterPro" id="IPR000792">
    <property type="entry name" value="Tscrpt_reg_LuxR_C"/>
</dbReference>
<dbReference type="InterPro" id="IPR059106">
    <property type="entry name" value="WHD_MalT"/>
</dbReference>
<dbReference type="PRINTS" id="PR00038">
    <property type="entry name" value="HTHLUXR"/>
</dbReference>